<dbReference type="Pfam" id="PF16822">
    <property type="entry name" value="ALGX"/>
    <property type="match status" value="1"/>
</dbReference>
<protein>
    <recommendedName>
        <fullName evidence="8">AlgX/AlgJ SGNH hydrolase-like domain-containing protein</fullName>
    </recommendedName>
</protein>
<keyword evidence="5" id="KW-0574">Periplasm</keyword>
<dbReference type="GO" id="GO:0042121">
    <property type="term" value="P:alginic acid biosynthetic process"/>
    <property type="evidence" value="ECO:0007669"/>
    <property type="project" value="UniProtKB-UniPathway"/>
</dbReference>
<dbReference type="AlphaFoldDB" id="A0A0P1GLQ0"/>
<comment type="subcellular location">
    <subcellularLocation>
        <location evidence="1">Periplasm</location>
    </subcellularLocation>
</comment>
<evidence type="ECO:0000256" key="6">
    <source>
        <dbReference type="ARBA" id="ARBA00022841"/>
    </source>
</evidence>
<evidence type="ECO:0000259" key="8">
    <source>
        <dbReference type="Pfam" id="PF16822"/>
    </source>
</evidence>
<dbReference type="InterPro" id="IPR031811">
    <property type="entry name" value="ALGX/ALGJ_SGNH-like"/>
</dbReference>
<keyword evidence="4 7" id="KW-0732">Signal</keyword>
<reference evidence="9 10" key="1">
    <citation type="submission" date="2015-09" db="EMBL/GenBank/DDBJ databases">
        <authorList>
            <consortium name="Swine Surveillance"/>
        </authorList>
    </citation>
    <scope>NUCLEOTIDE SEQUENCE [LARGE SCALE GENOMIC DNA]</scope>
    <source>
        <strain evidence="9 10">CECT 7557</strain>
    </source>
</reference>
<dbReference type="GO" id="GO:0016740">
    <property type="term" value="F:transferase activity"/>
    <property type="evidence" value="ECO:0007669"/>
    <property type="project" value="UniProtKB-KW"/>
</dbReference>
<accession>A0A0P1GLQ0</accession>
<dbReference type="STRING" id="928856.SAMN04488049_11296"/>
<proteinExistence type="predicted"/>
<evidence type="ECO:0000256" key="3">
    <source>
        <dbReference type="ARBA" id="ARBA00022679"/>
    </source>
</evidence>
<keyword evidence="3" id="KW-0808">Transferase</keyword>
<evidence type="ECO:0000256" key="4">
    <source>
        <dbReference type="ARBA" id="ARBA00022729"/>
    </source>
</evidence>
<evidence type="ECO:0000256" key="5">
    <source>
        <dbReference type="ARBA" id="ARBA00022764"/>
    </source>
</evidence>
<dbReference type="UniPathway" id="UPA00286"/>
<keyword evidence="6" id="KW-0016">Alginate biosynthesis</keyword>
<dbReference type="Proteomes" id="UP000052022">
    <property type="component" value="Unassembled WGS sequence"/>
</dbReference>
<dbReference type="GO" id="GO:0042597">
    <property type="term" value="C:periplasmic space"/>
    <property type="evidence" value="ECO:0007669"/>
    <property type="project" value="UniProtKB-SubCell"/>
</dbReference>
<evidence type="ECO:0000256" key="2">
    <source>
        <dbReference type="ARBA" id="ARBA00005182"/>
    </source>
</evidence>
<dbReference type="EMBL" id="CYSD01000014">
    <property type="protein sequence ID" value="CUH76318.1"/>
    <property type="molecule type" value="Genomic_DNA"/>
</dbReference>
<evidence type="ECO:0000256" key="7">
    <source>
        <dbReference type="SAM" id="SignalP"/>
    </source>
</evidence>
<organism evidence="9 10">
    <name type="scientific">Tritonibacter multivorans</name>
    <dbReference type="NCBI Taxonomy" id="928856"/>
    <lineage>
        <taxon>Bacteria</taxon>
        <taxon>Pseudomonadati</taxon>
        <taxon>Pseudomonadota</taxon>
        <taxon>Alphaproteobacteria</taxon>
        <taxon>Rhodobacterales</taxon>
        <taxon>Paracoccaceae</taxon>
        <taxon>Tritonibacter</taxon>
    </lineage>
</organism>
<feature type="domain" description="AlgX/AlgJ SGNH hydrolase-like" evidence="8">
    <location>
        <begin position="61"/>
        <end position="303"/>
    </location>
</feature>
<dbReference type="RefSeq" id="WP_058288967.1">
    <property type="nucleotide sequence ID" value="NZ_CYSD01000014.1"/>
</dbReference>
<feature type="chain" id="PRO_5006063567" description="AlgX/AlgJ SGNH hydrolase-like domain-containing protein" evidence="7">
    <location>
        <begin position="21"/>
        <end position="432"/>
    </location>
</feature>
<comment type="pathway">
    <text evidence="2">Glycan biosynthesis; alginate biosynthesis.</text>
</comment>
<gene>
    <name evidence="9" type="ORF">TRM7557_00832</name>
</gene>
<sequence>MKTLFVSALVSLGLSAGVMAMPYCSDLTSVETLPKKYQKRGPFYSDSKSGWIIGADQLKGDFTVTEETMRLWQAIAAEFQMHGVQLVVLAAPPRPLFTPPQVLKRMGLTPDEVQKPLQRSFSAYIAALNAAGIPAPDLTVLTQEDGPIYFKRDTHWTPEGAARSAALLRAHLDGTSEAGLLAKVPAKDQYEEKGSLARVVEDSCGQRPEPETVAALNFTREGSAEALLAVSEDMPGVVLVGTSYSDRYQRDAYRVADALAHTLDSEVDNWSLTGGGRTGAMSAFLYSGGLDAQGLHTVIWESPYTTPLTQISGLRQVLGDLRTLTPRPTTHLHSGTIGTDWQNLQQSFSADSFKGMQIQTPGHDEGRLAVELISADGKKTRVKLDKSKRLPQDLRTDTWTFSFEALEFTDVARLKLRLANTADQPFTVTLYR</sequence>
<evidence type="ECO:0000313" key="9">
    <source>
        <dbReference type="EMBL" id="CUH76318.1"/>
    </source>
</evidence>
<evidence type="ECO:0000313" key="10">
    <source>
        <dbReference type="Proteomes" id="UP000052022"/>
    </source>
</evidence>
<name>A0A0P1GLQ0_9RHOB</name>
<keyword evidence="10" id="KW-1185">Reference proteome</keyword>
<feature type="signal peptide" evidence="7">
    <location>
        <begin position="1"/>
        <end position="20"/>
    </location>
</feature>
<evidence type="ECO:0000256" key="1">
    <source>
        <dbReference type="ARBA" id="ARBA00004418"/>
    </source>
</evidence>
<dbReference type="OrthoDB" id="5657087at2"/>